<keyword evidence="2" id="KW-0378">Hydrolase</keyword>
<dbReference type="SUPFAM" id="SSF51556">
    <property type="entry name" value="Metallo-dependent hydrolases"/>
    <property type="match status" value="1"/>
</dbReference>
<name>D7CBE3_STRBB</name>
<dbReference type="SUPFAM" id="SSF51338">
    <property type="entry name" value="Composite domain of metallo-dependent hydrolases"/>
    <property type="match status" value="1"/>
</dbReference>
<dbReference type="InterPro" id="IPR032466">
    <property type="entry name" value="Metal_Hydrolase"/>
</dbReference>
<dbReference type="Proteomes" id="UP000000377">
    <property type="component" value="Chromosome"/>
</dbReference>
<dbReference type="Gene3D" id="3.20.20.140">
    <property type="entry name" value="Metal-dependent hydrolases"/>
    <property type="match status" value="1"/>
</dbReference>
<dbReference type="InterPro" id="IPR006680">
    <property type="entry name" value="Amidohydro-rel"/>
</dbReference>
<organism evidence="2 3">
    <name type="scientific">Streptomyces bingchenggensis (strain BCW-1)</name>
    <dbReference type="NCBI Taxonomy" id="749414"/>
    <lineage>
        <taxon>Bacteria</taxon>
        <taxon>Bacillati</taxon>
        <taxon>Actinomycetota</taxon>
        <taxon>Actinomycetes</taxon>
        <taxon>Kitasatosporales</taxon>
        <taxon>Streptomycetaceae</taxon>
        <taxon>Streptomyces</taxon>
    </lineage>
</organism>
<dbReference type="PANTHER" id="PTHR43135">
    <property type="entry name" value="ALPHA-D-RIBOSE 1-METHYLPHOSPHONATE 5-TRIPHOSPHATE DIPHOSPHATASE"/>
    <property type="match status" value="1"/>
</dbReference>
<dbReference type="InterPro" id="IPR011059">
    <property type="entry name" value="Metal-dep_hydrolase_composite"/>
</dbReference>
<dbReference type="STRING" id="749414.SBI_09702"/>
<feature type="domain" description="Amidohydrolase-related" evidence="1">
    <location>
        <begin position="111"/>
        <end position="452"/>
    </location>
</feature>
<reference evidence="2 3" key="1">
    <citation type="journal article" date="2010" name="J. Bacteriol.">
        <title>Genome sequence of the milbemycin-producing bacterium Streptomyces bingchenggensis.</title>
        <authorList>
            <person name="Wang X.J."/>
            <person name="Yan Y.J."/>
            <person name="Zhang B."/>
            <person name="An J."/>
            <person name="Wang J.J."/>
            <person name="Tian J."/>
            <person name="Jiang L."/>
            <person name="Chen Y.H."/>
            <person name="Huang S.X."/>
            <person name="Yin M."/>
            <person name="Zhang J."/>
            <person name="Gao A.L."/>
            <person name="Liu C.X."/>
            <person name="Zhu Z.X."/>
            <person name="Xiang W.S."/>
        </authorList>
    </citation>
    <scope>NUCLEOTIDE SEQUENCE [LARGE SCALE GENOMIC DNA]</scope>
    <source>
        <strain evidence="2 3">BCW-1</strain>
    </source>
</reference>
<evidence type="ECO:0000313" key="2">
    <source>
        <dbReference type="EMBL" id="ADI12820.1"/>
    </source>
</evidence>
<dbReference type="EMBL" id="CP002047">
    <property type="protein sequence ID" value="ADI12820.1"/>
    <property type="molecule type" value="Genomic_DNA"/>
</dbReference>
<dbReference type="Pfam" id="PF01979">
    <property type="entry name" value="Amidohydro_1"/>
    <property type="match status" value="1"/>
</dbReference>
<dbReference type="eggNOG" id="COG1228">
    <property type="taxonomic scope" value="Bacteria"/>
</dbReference>
<dbReference type="InterPro" id="IPR057744">
    <property type="entry name" value="OTAase-like"/>
</dbReference>
<evidence type="ECO:0000259" key="1">
    <source>
        <dbReference type="Pfam" id="PF01979"/>
    </source>
</evidence>
<protein>
    <submittedName>
        <fullName evidence="2">Putative amidohydrolase</fullName>
    </submittedName>
</protein>
<evidence type="ECO:0000313" key="3">
    <source>
        <dbReference type="Proteomes" id="UP000000377"/>
    </source>
</evidence>
<keyword evidence="3" id="KW-1185">Reference proteome</keyword>
<dbReference type="AlphaFoldDB" id="D7CBE3"/>
<dbReference type="KEGG" id="sbh:SBI_09702"/>
<dbReference type="InterPro" id="IPR051781">
    <property type="entry name" value="Metallo-dep_Hydrolase"/>
</dbReference>
<accession>D7CBE3</accession>
<dbReference type="PANTHER" id="PTHR43135:SF3">
    <property type="entry name" value="ALPHA-D-RIBOSE 1-METHYLPHOSPHONATE 5-TRIPHOSPHATE DIPHOSPHATASE"/>
    <property type="match status" value="1"/>
</dbReference>
<proteinExistence type="predicted"/>
<dbReference type="HOGENOM" id="CLU_023620_1_1_11"/>
<sequence length="459" mass="47820">MTDHRLRVTAGDNEIRVLPAALAQIEVRYADGTILDFGQNLLGRLRYPPLPNGAVMTTRYQHATLIDGTGAAPVPDAVLIVDDDGLIAYAGPAATAPPTPAATTADLGGRTLLPGFFDCHAHLCMTPERGLIAGLAADPTVTTFEIAGRLRATLDAGVTTLRDLGGVPAGYRTAIERDLIEGPRLQVAVKVISHTGGHADCSLPGGVDAAPHLGELADTADEARLAARRVLRAGADVVKVCATGGMGSPHDDPDDEGLTHEEMAAVVDEAARHRGKPVAVHAQGSAGIRNALRARVTSIEHGYGMTDELCDLALETGTFLVPTLSTVFAPLNPAAMAEHHYRKKSRWAGISKENIAHAIGRGVPIALGTDAGVVPHARNLLELSYLVELGMDTLDAITAGTLNGARLLGVDDRLGSLETGKEADFVVVDGDPLRDIAVLGSPGNVVLVAQAGVVRKNLL</sequence>
<dbReference type="PATRIC" id="fig|749414.3.peg.9986"/>
<gene>
    <name evidence="2" type="ordered locus">SBI_09702</name>
</gene>
<dbReference type="CDD" id="cd01299">
    <property type="entry name" value="Met_dep_hydrolase_A"/>
    <property type="match status" value="1"/>
</dbReference>
<dbReference type="Gene3D" id="2.30.40.10">
    <property type="entry name" value="Urease, subunit C, domain 1"/>
    <property type="match status" value="1"/>
</dbReference>
<dbReference type="GO" id="GO:0016810">
    <property type="term" value="F:hydrolase activity, acting on carbon-nitrogen (but not peptide) bonds"/>
    <property type="evidence" value="ECO:0007669"/>
    <property type="project" value="InterPro"/>
</dbReference>